<comment type="caution">
    <text evidence="11">The sequence shown here is derived from an EMBL/GenBank/DDBJ whole genome shotgun (WGS) entry which is preliminary data.</text>
</comment>
<keyword evidence="11" id="KW-0012">Acyltransferase</keyword>
<evidence type="ECO:0000256" key="7">
    <source>
        <dbReference type="ARBA" id="ARBA00023136"/>
    </source>
</evidence>
<evidence type="ECO:0000256" key="8">
    <source>
        <dbReference type="ARBA" id="ARBA00023209"/>
    </source>
</evidence>
<accession>A0A7C2CSU3</accession>
<dbReference type="GO" id="GO:0043772">
    <property type="term" value="F:acyl-phosphate glycerol-3-phosphate acyltransferase activity"/>
    <property type="evidence" value="ECO:0007669"/>
    <property type="project" value="UniProtKB-UniRule"/>
</dbReference>
<evidence type="ECO:0000256" key="6">
    <source>
        <dbReference type="ARBA" id="ARBA00023098"/>
    </source>
</evidence>
<feature type="transmembrane region" description="Helical" evidence="10">
    <location>
        <begin position="121"/>
        <end position="137"/>
    </location>
</feature>
<dbReference type="GO" id="GO:0005886">
    <property type="term" value="C:plasma membrane"/>
    <property type="evidence" value="ECO:0007669"/>
    <property type="project" value="UniProtKB-SubCell"/>
</dbReference>
<dbReference type="HAMAP" id="MF_01043">
    <property type="entry name" value="PlsY"/>
    <property type="match status" value="1"/>
</dbReference>
<protein>
    <recommendedName>
        <fullName evidence="10">Glycerol-3-phosphate acyltransferase</fullName>
    </recommendedName>
    <alternativeName>
        <fullName evidence="10">Acyl-PO4 G3P acyltransferase</fullName>
    </alternativeName>
    <alternativeName>
        <fullName evidence="10">Acyl-phosphate--glycerol-3-phosphate acyltransferase</fullName>
    </alternativeName>
    <alternativeName>
        <fullName evidence="10">G3P acyltransferase</fullName>
        <shortName evidence="10">GPAT</shortName>
        <ecNumber evidence="10">2.3.1.275</ecNumber>
    </alternativeName>
    <alternativeName>
        <fullName evidence="10">Lysophosphatidic acid synthase</fullName>
        <shortName evidence="10">LPA synthase</shortName>
    </alternativeName>
</protein>
<dbReference type="PANTHER" id="PTHR30309">
    <property type="entry name" value="INNER MEMBRANE PROTEIN YGIH"/>
    <property type="match status" value="1"/>
</dbReference>
<reference evidence="11" key="1">
    <citation type="journal article" date="2020" name="mSystems">
        <title>Genome- and Community-Level Interaction Insights into Carbon Utilization and Element Cycling Functions of Hydrothermarchaeota in Hydrothermal Sediment.</title>
        <authorList>
            <person name="Zhou Z."/>
            <person name="Liu Y."/>
            <person name="Xu W."/>
            <person name="Pan J."/>
            <person name="Luo Z.H."/>
            <person name="Li M."/>
        </authorList>
    </citation>
    <scope>NUCLEOTIDE SEQUENCE [LARGE SCALE GENOMIC DNA]</scope>
    <source>
        <strain evidence="11">SpSt-70</strain>
    </source>
</reference>
<comment type="pathway">
    <text evidence="10">Lipid metabolism; phospholipid metabolism.</text>
</comment>
<evidence type="ECO:0000256" key="10">
    <source>
        <dbReference type="HAMAP-Rule" id="MF_01043"/>
    </source>
</evidence>
<dbReference type="RefSeq" id="WP_149123267.1">
    <property type="nucleotide sequence ID" value="NZ_VTFL01000007.1"/>
</dbReference>
<feature type="transmembrane region" description="Helical" evidence="10">
    <location>
        <begin position="174"/>
        <end position="192"/>
    </location>
</feature>
<evidence type="ECO:0000313" key="11">
    <source>
        <dbReference type="EMBL" id="HGK23680.1"/>
    </source>
</evidence>
<sequence>MWVNLLVILLQFLSGSIMYSYIIARIMKVDLSQVRDGNPGASNLWRALGWKYGVLALLLDYLKGVFPLAIFISLGIVKDNLIIALSALSGVMGHAFSPMLGFKGGKAVAVSFGAWSVLTKWEAPTILGTVFTIFTLIKPKGTTVGEDAYRVFLGYIFLLPYVLYKIFLSGFKDLHLLLFYIGNFAIILYKHYKDLWGYFRERESNKL</sequence>
<evidence type="ECO:0000256" key="2">
    <source>
        <dbReference type="ARBA" id="ARBA00022516"/>
    </source>
</evidence>
<feature type="transmembrane region" description="Helical" evidence="10">
    <location>
        <begin position="52"/>
        <end position="74"/>
    </location>
</feature>
<feature type="transmembrane region" description="Helical" evidence="10">
    <location>
        <begin position="149"/>
        <end position="168"/>
    </location>
</feature>
<evidence type="ECO:0000256" key="1">
    <source>
        <dbReference type="ARBA" id="ARBA00022475"/>
    </source>
</evidence>
<evidence type="ECO:0000256" key="5">
    <source>
        <dbReference type="ARBA" id="ARBA00022989"/>
    </source>
</evidence>
<keyword evidence="5 10" id="KW-1133">Transmembrane helix</keyword>
<keyword evidence="4 10" id="KW-0812">Transmembrane</keyword>
<dbReference type="InterPro" id="IPR003811">
    <property type="entry name" value="G3P_acylTferase_PlsY"/>
</dbReference>
<keyword evidence="9 10" id="KW-1208">Phospholipid metabolism</keyword>
<evidence type="ECO:0000256" key="9">
    <source>
        <dbReference type="ARBA" id="ARBA00023264"/>
    </source>
</evidence>
<dbReference type="GO" id="GO:0008654">
    <property type="term" value="P:phospholipid biosynthetic process"/>
    <property type="evidence" value="ECO:0007669"/>
    <property type="project" value="UniProtKB-UniRule"/>
</dbReference>
<proteinExistence type="inferred from homology"/>
<keyword evidence="7 10" id="KW-0472">Membrane</keyword>
<dbReference type="PANTHER" id="PTHR30309:SF1">
    <property type="entry name" value="GLYCEROL-3-PHOSPHATE ACYLTRANSFERASE 1"/>
    <property type="match status" value="1"/>
</dbReference>
<organism evidence="11">
    <name type="scientific">Dictyoglomus thermophilum</name>
    <dbReference type="NCBI Taxonomy" id="14"/>
    <lineage>
        <taxon>Bacteria</taxon>
        <taxon>Pseudomonadati</taxon>
        <taxon>Dictyoglomota</taxon>
        <taxon>Dictyoglomia</taxon>
        <taxon>Dictyoglomales</taxon>
        <taxon>Dictyoglomaceae</taxon>
        <taxon>Dictyoglomus</taxon>
    </lineage>
</organism>
<comment type="catalytic activity">
    <reaction evidence="10">
        <text>an acyl phosphate + sn-glycerol 3-phosphate = a 1-acyl-sn-glycero-3-phosphate + phosphate</text>
        <dbReference type="Rhea" id="RHEA:34075"/>
        <dbReference type="ChEBI" id="CHEBI:43474"/>
        <dbReference type="ChEBI" id="CHEBI:57597"/>
        <dbReference type="ChEBI" id="CHEBI:57970"/>
        <dbReference type="ChEBI" id="CHEBI:59918"/>
        <dbReference type="EC" id="2.3.1.275"/>
    </reaction>
</comment>
<keyword evidence="1 10" id="KW-1003">Cell membrane</keyword>
<keyword evidence="6 10" id="KW-0443">Lipid metabolism</keyword>
<comment type="function">
    <text evidence="10">Catalyzes the transfer of an acyl group from acyl-phosphate (acyl-PO(4)) to glycerol-3-phosphate (G3P) to form lysophosphatidic acid (LPA). This enzyme utilizes acyl-phosphate as fatty acyl donor, but not acyl-CoA or acyl-ACP.</text>
</comment>
<keyword evidence="3 10" id="KW-0808">Transferase</keyword>
<evidence type="ECO:0000256" key="3">
    <source>
        <dbReference type="ARBA" id="ARBA00022679"/>
    </source>
</evidence>
<gene>
    <name evidence="10" type="primary">plsY</name>
    <name evidence="11" type="ORF">ENU78_04415</name>
</gene>
<dbReference type="EMBL" id="DTDV01000013">
    <property type="protein sequence ID" value="HGK23680.1"/>
    <property type="molecule type" value="Genomic_DNA"/>
</dbReference>
<dbReference type="EC" id="2.3.1.275" evidence="10"/>
<comment type="subunit">
    <text evidence="10">Probably interacts with PlsX.</text>
</comment>
<dbReference type="UniPathway" id="UPA00085"/>
<keyword evidence="8 10" id="KW-0594">Phospholipid biosynthesis</keyword>
<comment type="subcellular location">
    <subcellularLocation>
        <location evidence="10">Cell membrane</location>
        <topology evidence="10">Multi-pass membrane protein</topology>
    </subcellularLocation>
</comment>
<feature type="transmembrane region" description="Helical" evidence="10">
    <location>
        <begin position="81"/>
        <end position="101"/>
    </location>
</feature>
<evidence type="ECO:0000256" key="4">
    <source>
        <dbReference type="ARBA" id="ARBA00022692"/>
    </source>
</evidence>
<comment type="similarity">
    <text evidence="10">Belongs to the PlsY family.</text>
</comment>
<keyword evidence="2 10" id="KW-0444">Lipid biosynthesis</keyword>
<dbReference type="SMART" id="SM01207">
    <property type="entry name" value="G3P_acyltransf"/>
    <property type="match status" value="1"/>
</dbReference>
<dbReference type="Pfam" id="PF02660">
    <property type="entry name" value="G3P_acyltransf"/>
    <property type="match status" value="1"/>
</dbReference>
<name>A0A7C2CSU3_DICTH</name>
<dbReference type="AlphaFoldDB" id="A0A7C2CSU3"/>